<keyword evidence="2" id="KW-0732">Signal</keyword>
<keyword evidence="4" id="KW-1185">Reference proteome</keyword>
<dbReference type="OrthoDB" id="2019675at2759"/>
<feature type="signal peptide" evidence="2">
    <location>
        <begin position="1"/>
        <end position="20"/>
    </location>
</feature>
<reference evidence="3" key="2">
    <citation type="journal article" date="2023" name="Plants (Basel)">
        <title>Annotation of the Turnera subulata (Passifloraceae) Draft Genome Reveals the S-Locus Evolved after the Divergence of Turneroideae from Passifloroideae in a Stepwise Manner.</title>
        <authorList>
            <person name="Henning P.M."/>
            <person name="Roalson E.H."/>
            <person name="Mir W."/>
            <person name="McCubbin A.G."/>
            <person name="Shore J.S."/>
        </authorList>
    </citation>
    <scope>NUCLEOTIDE SEQUENCE</scope>
    <source>
        <tissue evidence="3">Leaves</tissue>
    </source>
</reference>
<evidence type="ECO:0008006" key="5">
    <source>
        <dbReference type="Google" id="ProtNLM"/>
    </source>
</evidence>
<dbReference type="AlphaFoldDB" id="A0A9Q0JBR6"/>
<proteinExistence type="predicted"/>
<keyword evidence="1" id="KW-0812">Transmembrane</keyword>
<reference evidence="3" key="1">
    <citation type="submission" date="2022-02" db="EMBL/GenBank/DDBJ databases">
        <authorList>
            <person name="Henning P.M."/>
            <person name="McCubbin A.G."/>
            <person name="Shore J.S."/>
        </authorList>
    </citation>
    <scope>NUCLEOTIDE SEQUENCE</scope>
    <source>
        <strain evidence="3">F60SS</strain>
        <tissue evidence="3">Leaves</tissue>
    </source>
</reference>
<dbReference type="Proteomes" id="UP001141552">
    <property type="component" value="Unassembled WGS sequence"/>
</dbReference>
<evidence type="ECO:0000256" key="2">
    <source>
        <dbReference type="SAM" id="SignalP"/>
    </source>
</evidence>
<sequence length="211" mass="22952">MGGDSLAFLLLFSAIALLSASSPLAVDHTASPNNGGGRRGFGRRGLLSFKETPHGSNLTFECSPSGPCVPCLYSEKNDKKYRCSETGYRIPLKCVESKLASNKKNAKSSHNSRSAMEIFHENAKPPVMLHEATTIKPRSLADELSTENGSQFYITYRSCIPAVNEEKLSVIGFEGIVLFALLISSTAVYYRKKQTATMSGVGSGRIQMTRF</sequence>
<evidence type="ECO:0000256" key="1">
    <source>
        <dbReference type="SAM" id="Phobius"/>
    </source>
</evidence>
<organism evidence="3 4">
    <name type="scientific">Turnera subulata</name>
    <dbReference type="NCBI Taxonomy" id="218843"/>
    <lineage>
        <taxon>Eukaryota</taxon>
        <taxon>Viridiplantae</taxon>
        <taxon>Streptophyta</taxon>
        <taxon>Embryophyta</taxon>
        <taxon>Tracheophyta</taxon>
        <taxon>Spermatophyta</taxon>
        <taxon>Magnoliopsida</taxon>
        <taxon>eudicotyledons</taxon>
        <taxon>Gunneridae</taxon>
        <taxon>Pentapetalae</taxon>
        <taxon>rosids</taxon>
        <taxon>fabids</taxon>
        <taxon>Malpighiales</taxon>
        <taxon>Passifloraceae</taxon>
        <taxon>Turnera</taxon>
    </lineage>
</organism>
<evidence type="ECO:0000313" key="4">
    <source>
        <dbReference type="Proteomes" id="UP001141552"/>
    </source>
</evidence>
<feature type="transmembrane region" description="Helical" evidence="1">
    <location>
        <begin position="168"/>
        <end position="190"/>
    </location>
</feature>
<dbReference type="PANTHER" id="PTHR36336:SF1">
    <property type="entry name" value="OS09G0560400 PROTEIN"/>
    <property type="match status" value="1"/>
</dbReference>
<keyword evidence="1" id="KW-1133">Transmembrane helix</keyword>
<feature type="chain" id="PRO_5040480089" description="Structural polyprotein" evidence="2">
    <location>
        <begin position="21"/>
        <end position="211"/>
    </location>
</feature>
<name>A0A9Q0JBR6_9ROSI</name>
<dbReference type="EMBL" id="JAKUCV010004023">
    <property type="protein sequence ID" value="KAJ4836776.1"/>
    <property type="molecule type" value="Genomic_DNA"/>
</dbReference>
<evidence type="ECO:0000313" key="3">
    <source>
        <dbReference type="EMBL" id="KAJ4836776.1"/>
    </source>
</evidence>
<protein>
    <recommendedName>
        <fullName evidence="5">Structural polyprotein</fullName>
    </recommendedName>
</protein>
<gene>
    <name evidence="3" type="ORF">Tsubulata_013598</name>
</gene>
<accession>A0A9Q0JBR6</accession>
<keyword evidence="1" id="KW-0472">Membrane</keyword>
<dbReference type="PANTHER" id="PTHR36336">
    <property type="entry name" value="OS09G0560400 PROTEIN"/>
    <property type="match status" value="1"/>
</dbReference>
<comment type="caution">
    <text evidence="3">The sequence shown here is derived from an EMBL/GenBank/DDBJ whole genome shotgun (WGS) entry which is preliminary data.</text>
</comment>